<proteinExistence type="inferred from homology"/>
<evidence type="ECO:0000313" key="5">
    <source>
        <dbReference type="Proteomes" id="UP000290567"/>
    </source>
</evidence>
<gene>
    <name evidence="4" type="ORF">NRIC_29100</name>
</gene>
<evidence type="ECO:0000256" key="2">
    <source>
        <dbReference type="PIRNR" id="PIRNR006276"/>
    </source>
</evidence>
<dbReference type="RefSeq" id="WP_146623420.1">
    <property type="nucleotide sequence ID" value="NZ_BJCC01000025.1"/>
</dbReference>
<dbReference type="PRINTS" id="PR01438">
    <property type="entry name" value="UNVRSLSTRESS"/>
</dbReference>
<comment type="subcellular location">
    <subcellularLocation>
        <location evidence="2">Cytoplasm</location>
    </subcellularLocation>
</comment>
<sequence length="140" mass="15215">MSAYQHLLVPIDGSVNAERAFEQALAIAKRNRGKIDLLAVIDTRSFQGIANLDAVEGLQKSLEQTSAMLEKLESRQQKISVTSQVLSGNPKQEIVKFAEKTACELIVMGATGLNAFEQRFVGSTTAYVVDKGPCTVMIVK</sequence>
<feature type="domain" description="UspA" evidence="3">
    <location>
        <begin position="4"/>
        <end position="140"/>
    </location>
</feature>
<dbReference type="EMBL" id="BJCC01000025">
    <property type="protein sequence ID" value="GCF95019.1"/>
    <property type="molecule type" value="Genomic_DNA"/>
</dbReference>
<dbReference type="InterPro" id="IPR006015">
    <property type="entry name" value="Universal_stress_UspA"/>
</dbReference>
<dbReference type="OrthoDB" id="2321605at2"/>
<dbReference type="SUPFAM" id="SSF52402">
    <property type="entry name" value="Adenine nucleotide alpha hydrolases-like"/>
    <property type="match status" value="1"/>
</dbReference>
<dbReference type="Proteomes" id="UP000290567">
    <property type="component" value="Unassembled WGS sequence"/>
</dbReference>
<keyword evidence="2" id="KW-0963">Cytoplasm</keyword>
<evidence type="ECO:0000256" key="1">
    <source>
        <dbReference type="ARBA" id="ARBA00008791"/>
    </source>
</evidence>
<dbReference type="CDD" id="cd00293">
    <property type="entry name" value="USP-like"/>
    <property type="match status" value="1"/>
</dbReference>
<name>A0A4V0WPT9_9ENTE</name>
<dbReference type="InterPro" id="IPR006016">
    <property type="entry name" value="UspA"/>
</dbReference>
<organism evidence="4 5">
    <name type="scientific">Enterococcus florum</name>
    <dbReference type="NCBI Taxonomy" id="2480627"/>
    <lineage>
        <taxon>Bacteria</taxon>
        <taxon>Bacillati</taxon>
        <taxon>Bacillota</taxon>
        <taxon>Bacilli</taxon>
        <taxon>Lactobacillales</taxon>
        <taxon>Enterococcaceae</taxon>
        <taxon>Enterococcus</taxon>
    </lineage>
</organism>
<dbReference type="InterPro" id="IPR014729">
    <property type="entry name" value="Rossmann-like_a/b/a_fold"/>
</dbReference>
<dbReference type="Gene3D" id="3.40.50.620">
    <property type="entry name" value="HUPs"/>
    <property type="match status" value="1"/>
</dbReference>
<dbReference type="Pfam" id="PF00582">
    <property type="entry name" value="Usp"/>
    <property type="match status" value="1"/>
</dbReference>
<dbReference type="PIRSF" id="PIRSF006276">
    <property type="entry name" value="UspA"/>
    <property type="match status" value="1"/>
</dbReference>
<evidence type="ECO:0000259" key="3">
    <source>
        <dbReference type="Pfam" id="PF00582"/>
    </source>
</evidence>
<dbReference type="PANTHER" id="PTHR46268">
    <property type="entry name" value="STRESS RESPONSE PROTEIN NHAX"/>
    <property type="match status" value="1"/>
</dbReference>
<accession>A0A4V0WPT9</accession>
<protein>
    <recommendedName>
        <fullName evidence="2">Universal stress protein</fullName>
    </recommendedName>
</protein>
<comment type="caution">
    <text evidence="4">The sequence shown here is derived from an EMBL/GenBank/DDBJ whole genome shotgun (WGS) entry which is preliminary data.</text>
</comment>
<dbReference type="GO" id="GO:0005737">
    <property type="term" value="C:cytoplasm"/>
    <property type="evidence" value="ECO:0007669"/>
    <property type="project" value="UniProtKB-SubCell"/>
</dbReference>
<evidence type="ECO:0000313" key="4">
    <source>
        <dbReference type="EMBL" id="GCF95019.1"/>
    </source>
</evidence>
<dbReference type="AlphaFoldDB" id="A0A4V0WPT9"/>
<keyword evidence="5" id="KW-1185">Reference proteome</keyword>
<comment type="similarity">
    <text evidence="1 2">Belongs to the universal stress protein A family.</text>
</comment>
<reference evidence="5" key="1">
    <citation type="submission" date="2019-02" db="EMBL/GenBank/DDBJ databases">
        <title>Draft genome sequence of Enterococcus sp. Gos25-1.</title>
        <authorList>
            <person name="Tanaka N."/>
            <person name="Shiwa Y."/>
            <person name="Fujita N."/>
        </authorList>
    </citation>
    <scope>NUCLEOTIDE SEQUENCE [LARGE SCALE GENOMIC DNA]</scope>
    <source>
        <strain evidence="5">Gos25-1</strain>
    </source>
</reference>
<dbReference type="PANTHER" id="PTHR46268:SF6">
    <property type="entry name" value="UNIVERSAL STRESS PROTEIN UP12"/>
    <property type="match status" value="1"/>
</dbReference>